<comment type="caution">
    <text evidence="2">The sequence shown here is derived from an EMBL/GenBank/DDBJ whole genome shotgun (WGS) entry which is preliminary data.</text>
</comment>
<evidence type="ECO:0000256" key="1">
    <source>
        <dbReference type="SAM" id="Phobius"/>
    </source>
</evidence>
<reference evidence="2" key="2">
    <citation type="submission" date="2022-01" db="EMBL/GenBank/DDBJ databases">
        <authorList>
            <person name="Yamashiro T."/>
            <person name="Shiraishi A."/>
            <person name="Satake H."/>
            <person name="Nakayama K."/>
        </authorList>
    </citation>
    <scope>NUCLEOTIDE SEQUENCE</scope>
</reference>
<feature type="transmembrane region" description="Helical" evidence="1">
    <location>
        <begin position="61"/>
        <end position="83"/>
    </location>
</feature>
<keyword evidence="3" id="KW-1185">Reference proteome</keyword>
<evidence type="ECO:0000313" key="2">
    <source>
        <dbReference type="EMBL" id="GJT00345.1"/>
    </source>
</evidence>
<protein>
    <submittedName>
        <fullName evidence="2">Uncharacterized protein</fullName>
    </submittedName>
</protein>
<proteinExistence type="predicted"/>
<keyword evidence="1" id="KW-0812">Transmembrane</keyword>
<organism evidence="2 3">
    <name type="scientific">Tanacetum coccineum</name>
    <dbReference type="NCBI Taxonomy" id="301880"/>
    <lineage>
        <taxon>Eukaryota</taxon>
        <taxon>Viridiplantae</taxon>
        <taxon>Streptophyta</taxon>
        <taxon>Embryophyta</taxon>
        <taxon>Tracheophyta</taxon>
        <taxon>Spermatophyta</taxon>
        <taxon>Magnoliopsida</taxon>
        <taxon>eudicotyledons</taxon>
        <taxon>Gunneridae</taxon>
        <taxon>Pentapetalae</taxon>
        <taxon>asterids</taxon>
        <taxon>campanulids</taxon>
        <taxon>Asterales</taxon>
        <taxon>Asteraceae</taxon>
        <taxon>Asteroideae</taxon>
        <taxon>Anthemideae</taxon>
        <taxon>Anthemidinae</taxon>
        <taxon>Tanacetum</taxon>
    </lineage>
</organism>
<evidence type="ECO:0000313" key="3">
    <source>
        <dbReference type="Proteomes" id="UP001151760"/>
    </source>
</evidence>
<dbReference type="Proteomes" id="UP001151760">
    <property type="component" value="Unassembled WGS sequence"/>
</dbReference>
<dbReference type="EMBL" id="BQNB010012188">
    <property type="protein sequence ID" value="GJT00345.1"/>
    <property type="molecule type" value="Genomic_DNA"/>
</dbReference>
<accession>A0ABQ5ACI1</accession>
<keyword evidence="1" id="KW-1133">Transmembrane helix</keyword>
<keyword evidence="1" id="KW-0472">Membrane</keyword>
<reference evidence="2" key="1">
    <citation type="journal article" date="2022" name="Int. J. Mol. Sci.">
        <title>Draft Genome of Tanacetum Coccineum: Genomic Comparison of Closely Related Tanacetum-Family Plants.</title>
        <authorList>
            <person name="Yamashiro T."/>
            <person name="Shiraishi A."/>
            <person name="Nakayama K."/>
            <person name="Satake H."/>
        </authorList>
    </citation>
    <scope>NUCLEOTIDE SEQUENCE</scope>
</reference>
<sequence length="208" mass="22619">MGDGAACGDVMEPTSVLVKWLPITNHNSDEAQTSENGASPCTQGRFLPVYPVGWPISPEGFLSLILLLVVIIATVVVTVVVVVIVGMVIVVAVIGVVVVVGGVSFIIKLSFMPTEVYLVQKLGLFAYFAIRAACASSARQHCQITSFMRSAKLLKAHNVIVAETQMDWFTPSRFHTGPRYLQDSLGRCRFDLPDEKIILKEDLEILNG</sequence>
<name>A0ABQ5ACI1_9ASTR</name>
<gene>
    <name evidence="2" type="ORF">Tco_0821514</name>
</gene>
<feature type="transmembrane region" description="Helical" evidence="1">
    <location>
        <begin position="89"/>
        <end position="111"/>
    </location>
</feature>